<proteinExistence type="predicted"/>
<gene>
    <name evidence="2" type="ORF">KC19_6G040700</name>
</gene>
<comment type="caution">
    <text evidence="2">The sequence shown here is derived from an EMBL/GenBank/DDBJ whole genome shotgun (WGS) entry which is preliminary data.</text>
</comment>
<keyword evidence="3" id="KW-1185">Reference proteome</keyword>
<protein>
    <submittedName>
        <fullName evidence="2">Uncharacterized protein</fullName>
    </submittedName>
</protein>
<sequence>MISTSSSSLISSASSRVLPCGPNGRPHSQTSKFWLRAFTSAITFANCFFVALTKSSIGILDNANVSITLEFLEPMRSLFATPLRTPFFLLPAPTLLCWLFELILASDQLSPSACASFTTYPASIDLAMQIIRTELLYISSSSFPPHSFRPKNPELADPSMAPPSKPS</sequence>
<dbReference type="Proteomes" id="UP000822688">
    <property type="component" value="Chromosome 6"/>
</dbReference>
<dbReference type="EMBL" id="CM026427">
    <property type="protein sequence ID" value="KAG0568715.1"/>
    <property type="molecule type" value="Genomic_DNA"/>
</dbReference>
<feature type="non-terminal residue" evidence="2">
    <location>
        <position position="167"/>
    </location>
</feature>
<evidence type="ECO:0000256" key="1">
    <source>
        <dbReference type="SAM" id="MobiDB-lite"/>
    </source>
</evidence>
<feature type="region of interest" description="Disordered" evidence="1">
    <location>
        <begin position="148"/>
        <end position="167"/>
    </location>
</feature>
<organism evidence="2 3">
    <name type="scientific">Ceratodon purpureus</name>
    <name type="common">Fire moss</name>
    <name type="synonym">Dicranum purpureum</name>
    <dbReference type="NCBI Taxonomy" id="3225"/>
    <lineage>
        <taxon>Eukaryota</taxon>
        <taxon>Viridiplantae</taxon>
        <taxon>Streptophyta</taxon>
        <taxon>Embryophyta</taxon>
        <taxon>Bryophyta</taxon>
        <taxon>Bryophytina</taxon>
        <taxon>Bryopsida</taxon>
        <taxon>Dicranidae</taxon>
        <taxon>Pseudoditrichales</taxon>
        <taxon>Ditrichaceae</taxon>
        <taxon>Ceratodon</taxon>
    </lineage>
</organism>
<accession>A0A8T0HCR5</accession>
<name>A0A8T0HCR5_CERPU</name>
<evidence type="ECO:0000313" key="3">
    <source>
        <dbReference type="Proteomes" id="UP000822688"/>
    </source>
</evidence>
<dbReference type="AlphaFoldDB" id="A0A8T0HCR5"/>
<reference evidence="2 3" key="1">
    <citation type="submission" date="2020-06" db="EMBL/GenBank/DDBJ databases">
        <title>WGS assembly of Ceratodon purpureus strain R40.</title>
        <authorList>
            <person name="Carey S.B."/>
            <person name="Jenkins J."/>
            <person name="Shu S."/>
            <person name="Lovell J.T."/>
            <person name="Sreedasyam A."/>
            <person name="Maumus F."/>
            <person name="Tiley G.P."/>
            <person name="Fernandez-Pozo N."/>
            <person name="Barry K."/>
            <person name="Chen C."/>
            <person name="Wang M."/>
            <person name="Lipzen A."/>
            <person name="Daum C."/>
            <person name="Saski C.A."/>
            <person name="Payton A.C."/>
            <person name="Mcbreen J.C."/>
            <person name="Conrad R.E."/>
            <person name="Kollar L.M."/>
            <person name="Olsson S."/>
            <person name="Huttunen S."/>
            <person name="Landis J.B."/>
            <person name="Wickett N.J."/>
            <person name="Johnson M.G."/>
            <person name="Rensing S.A."/>
            <person name="Grimwood J."/>
            <person name="Schmutz J."/>
            <person name="Mcdaniel S.F."/>
        </authorList>
    </citation>
    <scope>NUCLEOTIDE SEQUENCE [LARGE SCALE GENOMIC DNA]</scope>
    <source>
        <strain evidence="2 3">R40</strain>
    </source>
</reference>
<evidence type="ECO:0000313" key="2">
    <source>
        <dbReference type="EMBL" id="KAG0568715.1"/>
    </source>
</evidence>